<evidence type="ECO:0000313" key="2">
    <source>
        <dbReference type="Proteomes" id="UP000199663"/>
    </source>
</evidence>
<dbReference type="PANTHER" id="PTHR43883:SF1">
    <property type="entry name" value="GLUCONOKINASE"/>
    <property type="match status" value="1"/>
</dbReference>
<sequence>MSAMLIIVMGLPGSGKSYFARRLAKQLGAVYVGSDELRRKMGLLGKYKIENRISVYNEMIKTSKELLIKGEDVVMDGTFYLQFMRDMAICMAKTLSFEVFIILVEAEDTLIGQRLSMPREDSEADLAVHYQIKGEFDPLSEPHLLIQSTNENLEENLEKAKHFLEKVN</sequence>
<protein>
    <recommendedName>
        <fullName evidence="3">Adenylyl-sulfate kinase</fullName>
    </recommendedName>
</protein>
<dbReference type="Pfam" id="PF13671">
    <property type="entry name" value="AAA_33"/>
    <property type="match status" value="1"/>
</dbReference>
<evidence type="ECO:0000313" key="1">
    <source>
        <dbReference type="EMBL" id="SDZ24497.1"/>
    </source>
</evidence>
<dbReference type="PANTHER" id="PTHR43883">
    <property type="entry name" value="SLR0207 PROTEIN"/>
    <property type="match status" value="1"/>
</dbReference>
<dbReference type="SUPFAM" id="SSF52540">
    <property type="entry name" value="P-loop containing nucleoside triphosphate hydrolases"/>
    <property type="match status" value="1"/>
</dbReference>
<organism evidence="1 2">
    <name type="scientific">Rhodonellum ikkaensis</name>
    <dbReference type="NCBI Taxonomy" id="336829"/>
    <lineage>
        <taxon>Bacteria</taxon>
        <taxon>Pseudomonadati</taxon>
        <taxon>Bacteroidota</taxon>
        <taxon>Cytophagia</taxon>
        <taxon>Cytophagales</taxon>
        <taxon>Cytophagaceae</taxon>
        <taxon>Rhodonellum</taxon>
    </lineage>
</organism>
<reference evidence="1 2" key="1">
    <citation type="submission" date="2016-10" db="EMBL/GenBank/DDBJ databases">
        <authorList>
            <person name="Varghese N."/>
            <person name="Submissions S."/>
        </authorList>
    </citation>
    <scope>NUCLEOTIDE SEQUENCE [LARGE SCALE GENOMIC DNA]</scope>
    <source>
        <strain evidence="1 2">DSM 17997</strain>
    </source>
</reference>
<accession>A0A1H3RFM8</accession>
<dbReference type="EMBL" id="FNQC01000008">
    <property type="protein sequence ID" value="SDZ24497.1"/>
    <property type="molecule type" value="Genomic_DNA"/>
</dbReference>
<evidence type="ECO:0008006" key="3">
    <source>
        <dbReference type="Google" id="ProtNLM"/>
    </source>
</evidence>
<dbReference type="Gene3D" id="3.40.50.300">
    <property type="entry name" value="P-loop containing nucleotide triphosphate hydrolases"/>
    <property type="match status" value="1"/>
</dbReference>
<keyword evidence="2" id="KW-1185">Reference proteome</keyword>
<gene>
    <name evidence="1" type="ORF">SAMN05444412_10891</name>
</gene>
<dbReference type="InterPro" id="IPR027417">
    <property type="entry name" value="P-loop_NTPase"/>
</dbReference>
<name>A0A1H3RFM8_9BACT</name>
<proteinExistence type="predicted"/>
<dbReference type="Proteomes" id="UP000199663">
    <property type="component" value="Unassembled WGS sequence"/>
</dbReference>
<comment type="caution">
    <text evidence="1">The sequence shown here is derived from an EMBL/GenBank/DDBJ whole genome shotgun (WGS) entry which is preliminary data.</text>
</comment>
<dbReference type="InterPro" id="IPR052732">
    <property type="entry name" value="Cell-binding_unc_protein"/>
</dbReference>